<dbReference type="Proteomes" id="UP001162501">
    <property type="component" value="Chromosome 16"/>
</dbReference>
<reference evidence="1" key="1">
    <citation type="submission" date="2023-05" db="EMBL/GenBank/DDBJ databases">
        <authorList>
            <consortium name="ELIXIR-Norway"/>
        </authorList>
    </citation>
    <scope>NUCLEOTIDE SEQUENCE</scope>
</reference>
<evidence type="ECO:0000313" key="1">
    <source>
        <dbReference type="EMBL" id="CAM9755875.1"/>
    </source>
</evidence>
<organism evidence="1 2">
    <name type="scientific">Rangifer tarandus platyrhynchus</name>
    <name type="common">Svalbard reindeer</name>
    <dbReference type="NCBI Taxonomy" id="3082113"/>
    <lineage>
        <taxon>Eukaryota</taxon>
        <taxon>Metazoa</taxon>
        <taxon>Chordata</taxon>
        <taxon>Craniata</taxon>
        <taxon>Vertebrata</taxon>
        <taxon>Euteleostomi</taxon>
        <taxon>Mammalia</taxon>
        <taxon>Eutheria</taxon>
        <taxon>Laurasiatheria</taxon>
        <taxon>Artiodactyla</taxon>
        <taxon>Ruminantia</taxon>
        <taxon>Pecora</taxon>
        <taxon>Cervidae</taxon>
        <taxon>Odocoileinae</taxon>
        <taxon>Rangifer</taxon>
    </lineage>
</organism>
<proteinExistence type="predicted"/>
<gene>
    <name evidence="1" type="ORF">MRATA1EN22A_LOCUS7019</name>
</gene>
<sequence>MLGALRPSPPLGPGDKGWVWDAARGCVFHINSVTSSPRNQPFQCCRRTTVSPTQGRPACVPARCLAWKRRPAWASVTGFVGQVYQWHGDSRDSCEWFKGPSHGRAAQSLQVDEEGRRPPTSPGAPLPAEQAAPGQAAPLALQSPPPSWRWAPPGPQVAAGGPRGHPS</sequence>
<accession>A0AC59YKS5</accession>
<protein>
    <submittedName>
        <fullName evidence="1">Uncharacterized protein</fullName>
    </submittedName>
</protein>
<reference evidence="1" key="2">
    <citation type="submission" date="2025-03" db="EMBL/GenBank/DDBJ databases">
        <authorList>
            <consortium name="ELIXIR-Norway"/>
            <consortium name="Elixir Norway"/>
        </authorList>
    </citation>
    <scope>NUCLEOTIDE SEQUENCE</scope>
</reference>
<name>A0AC59YKS5_RANTA</name>
<evidence type="ECO:0000313" key="2">
    <source>
        <dbReference type="Proteomes" id="UP001162501"/>
    </source>
</evidence>
<dbReference type="EMBL" id="OX596100">
    <property type="protein sequence ID" value="CAM9755875.1"/>
    <property type="molecule type" value="Genomic_DNA"/>
</dbReference>